<dbReference type="GO" id="GO:0003677">
    <property type="term" value="F:DNA binding"/>
    <property type="evidence" value="ECO:0007669"/>
    <property type="project" value="UniProtKB-KW"/>
</dbReference>
<evidence type="ECO:0000313" key="4">
    <source>
        <dbReference type="RefSeq" id="XP_039141443.1"/>
    </source>
</evidence>
<dbReference type="RefSeq" id="XP_039141443.1">
    <property type="nucleotide sequence ID" value="XM_039285509.1"/>
</dbReference>
<dbReference type="GO" id="GO:0005737">
    <property type="term" value="C:cytoplasm"/>
    <property type="evidence" value="ECO:0007669"/>
    <property type="project" value="UniProtKB-SubCell"/>
</dbReference>
<dbReference type="GO" id="GO:0005730">
    <property type="term" value="C:nucleolus"/>
    <property type="evidence" value="ECO:0007669"/>
    <property type="project" value="UniProtKB-SubCell"/>
</dbReference>
<dbReference type="AlphaFoldDB" id="A0AB40CN66"/>
<keyword evidence="1" id="KW-0963">Cytoplasm</keyword>
<evidence type="ECO:0000256" key="2">
    <source>
        <dbReference type="SAM" id="MobiDB-lite"/>
    </source>
</evidence>
<gene>
    <name evidence="4" type="primary">LOC120278779</name>
</gene>
<dbReference type="GO" id="GO:0000178">
    <property type="term" value="C:exosome (RNase complex)"/>
    <property type="evidence" value="ECO:0007669"/>
    <property type="project" value="TreeGrafter"/>
</dbReference>
<feature type="region of interest" description="Disordered" evidence="2">
    <location>
        <begin position="133"/>
        <end position="216"/>
    </location>
</feature>
<accession>A0AB40CN66</accession>
<proteinExistence type="inferred from homology"/>
<comment type="similarity">
    <text evidence="1">Belongs to the C1D family.</text>
</comment>
<evidence type="ECO:0000313" key="3">
    <source>
        <dbReference type="Proteomes" id="UP001515500"/>
    </source>
</evidence>
<protein>
    <recommendedName>
        <fullName evidence="1">Nuclear nucleic acid-binding protein C1D</fullName>
    </recommendedName>
</protein>
<dbReference type="InterPro" id="IPR011082">
    <property type="entry name" value="Exosome-assoc_fac/DNA_repair"/>
</dbReference>
<feature type="compositionally biased region" description="Acidic residues" evidence="2">
    <location>
        <begin position="207"/>
        <end position="216"/>
    </location>
</feature>
<reference evidence="4" key="1">
    <citation type="submission" date="2025-08" db="UniProtKB">
        <authorList>
            <consortium name="RefSeq"/>
        </authorList>
    </citation>
    <scope>IDENTIFICATION</scope>
</reference>
<dbReference type="GeneID" id="120278779"/>
<name>A0AB40CN66_DIOCR</name>
<dbReference type="GO" id="GO:0000460">
    <property type="term" value="P:maturation of 5.8S rRNA"/>
    <property type="evidence" value="ECO:0007669"/>
    <property type="project" value="TreeGrafter"/>
</dbReference>
<organism evidence="3 4">
    <name type="scientific">Dioscorea cayennensis subsp. rotundata</name>
    <name type="common">White Guinea yam</name>
    <name type="synonym">Dioscorea rotundata</name>
    <dbReference type="NCBI Taxonomy" id="55577"/>
    <lineage>
        <taxon>Eukaryota</taxon>
        <taxon>Viridiplantae</taxon>
        <taxon>Streptophyta</taxon>
        <taxon>Embryophyta</taxon>
        <taxon>Tracheophyta</taxon>
        <taxon>Spermatophyta</taxon>
        <taxon>Magnoliopsida</taxon>
        <taxon>Liliopsida</taxon>
        <taxon>Dioscoreales</taxon>
        <taxon>Dioscoreaceae</taxon>
        <taxon>Dioscorea</taxon>
    </lineage>
</organism>
<evidence type="ECO:0000256" key="1">
    <source>
        <dbReference type="RuleBase" id="RU368003"/>
    </source>
</evidence>
<dbReference type="PANTHER" id="PTHR15341">
    <property type="entry name" value="SUN-COR STEROID HORMONE RECEPTOR CO-REPRESSOR"/>
    <property type="match status" value="1"/>
</dbReference>
<keyword evidence="1" id="KW-0238">DNA-binding</keyword>
<dbReference type="PANTHER" id="PTHR15341:SF3">
    <property type="entry name" value="NUCLEAR NUCLEIC ACID-BINDING PROTEIN C1D"/>
    <property type="match status" value="1"/>
</dbReference>
<keyword evidence="1" id="KW-0539">Nucleus</keyword>
<comment type="subcellular location">
    <subcellularLocation>
        <location evidence="1">Cytoplasm</location>
    </subcellularLocation>
    <subcellularLocation>
        <location evidence="1">Nucleus</location>
        <location evidence="1">Nucleolus</location>
    </subcellularLocation>
    <subcellularLocation>
        <location evidence="1">Nucleus</location>
    </subcellularLocation>
</comment>
<keyword evidence="1" id="KW-0694">RNA-binding</keyword>
<comment type="function">
    <text evidence="1">Plays a role in the recruitment of the exosome to pre-rRNA to mediate the 3'-5' end processing of the 5.8S rRNA.</text>
</comment>
<dbReference type="GO" id="GO:0003723">
    <property type="term" value="F:RNA binding"/>
    <property type="evidence" value="ECO:0007669"/>
    <property type="project" value="UniProtKB-UniRule"/>
</dbReference>
<keyword evidence="1" id="KW-0698">rRNA processing</keyword>
<comment type="subunit">
    <text evidence="1">Monomer and homodimer.</text>
</comment>
<sequence length="216" mass="24492">MAKNKSKGAAEESLVPEATVEALHRTLDAVDDLQANLTEFLSIAEPDVLAELHPLQRARAFLLLAKSTSALLSVRLRCSGICPDDHPIKSEFERLSLFEDKLERFTDWDREPLRPSTTLNSQAATRFIEHSLPDLTQEQRKSMRDISRGQINRNRFDDRRTRKKRKHQTTENQSVRSAAQEFLEKAAQELFGSNDHGVKGPLRNDTSDEEDAQIGT</sequence>
<keyword evidence="3" id="KW-1185">Reference proteome</keyword>
<dbReference type="GO" id="GO:0010468">
    <property type="term" value="P:regulation of gene expression"/>
    <property type="evidence" value="ECO:0007669"/>
    <property type="project" value="TreeGrafter"/>
</dbReference>
<feature type="compositionally biased region" description="Basic and acidic residues" evidence="2">
    <location>
        <begin position="133"/>
        <end position="147"/>
    </location>
</feature>
<dbReference type="Proteomes" id="UP001515500">
    <property type="component" value="Chromosome 16"/>
</dbReference>